<dbReference type="SUPFAM" id="SSF49299">
    <property type="entry name" value="PKD domain"/>
    <property type="match status" value="5"/>
</dbReference>
<evidence type="ECO:0000256" key="1">
    <source>
        <dbReference type="SAM" id="MobiDB-lite"/>
    </source>
</evidence>
<dbReference type="InterPro" id="IPR000601">
    <property type="entry name" value="PKD_dom"/>
</dbReference>
<feature type="domain" description="Cadherin" evidence="3">
    <location>
        <begin position="200"/>
        <end position="284"/>
    </location>
</feature>
<dbReference type="InterPro" id="IPR035986">
    <property type="entry name" value="PKD_dom_sf"/>
</dbReference>
<organism evidence="4">
    <name type="scientific">Candidatus Methanogaster sp. ANME-2c ERB4</name>
    <dbReference type="NCBI Taxonomy" id="2759911"/>
    <lineage>
        <taxon>Archaea</taxon>
        <taxon>Methanobacteriati</taxon>
        <taxon>Methanobacteriota</taxon>
        <taxon>Stenosarchaea group</taxon>
        <taxon>Methanomicrobia</taxon>
        <taxon>Methanosarcinales</taxon>
        <taxon>ANME-2 cluster</taxon>
        <taxon>Candidatus Methanogasteraceae</taxon>
        <taxon>Candidatus Methanogaster</taxon>
    </lineage>
</organism>
<dbReference type="GO" id="GO:0016020">
    <property type="term" value="C:membrane"/>
    <property type="evidence" value="ECO:0007669"/>
    <property type="project" value="InterPro"/>
</dbReference>
<dbReference type="InterPro" id="IPR002126">
    <property type="entry name" value="Cadherin-like_dom"/>
</dbReference>
<dbReference type="GO" id="GO:0007156">
    <property type="term" value="P:homophilic cell adhesion via plasma membrane adhesion molecules"/>
    <property type="evidence" value="ECO:0007669"/>
    <property type="project" value="InterPro"/>
</dbReference>
<dbReference type="Pfam" id="PF18911">
    <property type="entry name" value="PKD_4"/>
    <property type="match status" value="4"/>
</dbReference>
<dbReference type="PANTHER" id="PTHR46182:SF2">
    <property type="entry name" value="FI19480P1"/>
    <property type="match status" value="1"/>
</dbReference>
<keyword evidence="2" id="KW-1133">Transmembrane helix</keyword>
<dbReference type="GO" id="GO:0031410">
    <property type="term" value="C:cytoplasmic vesicle"/>
    <property type="evidence" value="ECO:0007669"/>
    <property type="project" value="TreeGrafter"/>
</dbReference>
<dbReference type="InterPro" id="IPR022409">
    <property type="entry name" value="PKD/Chitinase_dom"/>
</dbReference>
<evidence type="ECO:0000313" key="4">
    <source>
        <dbReference type="EMBL" id="QNO50539.1"/>
    </source>
</evidence>
<dbReference type="EMBL" id="MT631439">
    <property type="protein sequence ID" value="QNO50539.1"/>
    <property type="molecule type" value="Genomic_DNA"/>
</dbReference>
<feature type="region of interest" description="Disordered" evidence="1">
    <location>
        <begin position="508"/>
        <end position="553"/>
    </location>
</feature>
<keyword evidence="2" id="KW-0472">Membrane</keyword>
<dbReference type="CDD" id="cd00146">
    <property type="entry name" value="PKD"/>
    <property type="match status" value="4"/>
</dbReference>
<evidence type="ECO:0000259" key="3">
    <source>
        <dbReference type="PROSITE" id="PS50268"/>
    </source>
</evidence>
<proteinExistence type="predicted"/>
<sequence>MIRGLHLRRVYVVVFVYASLLLLMSGASALNADAGEDQTVWSDVSATLDGSGSNGTNLAYKWTENGTTLSTLELFSRKFSIGIHTITLTVSDSTNETDTDTVIVTVENHPPIADAGDDRVILPDTYIKLDASGSSDPDGEIESYKWTEDGVELSTMRSFNKIFDAGRHEITLVVTDNDDGTGEDTLEILVNCAPIADAGPDMTVPEGTLVHFNASNSSDSDGNTLYYEWNEDGVGILNLARSFDMVLPIGTHSIMLTVTDGYGATATDRVAIEVTAVDQKPPIADAGSDQAVLIGTAVVLDASGSTDPDGEIAKYEWLEDSIVLNESMVFEHIFPKGVHHITLRVTDNEGASGTDNATITARLSMDMPEADAGADREALEGTEIILDASRSSGENLTYQWILNGTTISEERMFYHLFDPGTYTVTLMVTDEYECTDTDEVSVVITTPLVGGGTSHISVMPEVSQTRGLWSYLLAALVLILVLAGIIFVRRRSATTGSAGTTYGYKYKGYTPPPDKTGSETGKPVAKPGPKPANKTATKTNTRITPPEPKPVPVQPKVMLKVNVLDSASRTPVPGAAVHTGSATQKTDATGEAIFTLDRGGQRTVSVSSIPNLYEGGTVSADGDTATILLSSTVRPDQEQDARLRFVREAFENRYREVSGYDRCIPNFYRSVAQRLIEYVRGMTAVHFIRGKAGPKEVTDQMISVIESVCAELSEIMVSKRNIDLYARSRAGNGNSSGCNASQIRYDLLFDLIASPSGFVPATSPKVEQALLEIDREITSRTRDMSVLPITGVWSIAKSLLADQSGDDLEHAIRILIADTLLMYAKEMYENPEIVKRMKRGIL</sequence>
<reference evidence="4" key="1">
    <citation type="submission" date="2020-06" db="EMBL/GenBank/DDBJ databases">
        <title>Unique genomic features of the anaerobic methanotrophic archaea.</title>
        <authorList>
            <person name="Chadwick G.L."/>
            <person name="Skennerton C.T."/>
            <person name="Laso-Perez R."/>
            <person name="Leu A.O."/>
            <person name="Speth D.R."/>
            <person name="Yu H."/>
            <person name="Morgan-Lang C."/>
            <person name="Hatzenpichler R."/>
            <person name="Goudeau D."/>
            <person name="Malmstrom R."/>
            <person name="Brazelton W.J."/>
            <person name="Woyke T."/>
            <person name="Hallam S.J."/>
            <person name="Tyson G.W."/>
            <person name="Wegener G."/>
            <person name="Boetius A."/>
            <person name="Orphan V."/>
        </authorList>
    </citation>
    <scope>NUCLEOTIDE SEQUENCE</scope>
</reference>
<feature type="transmembrane region" description="Helical" evidence="2">
    <location>
        <begin position="468"/>
        <end position="488"/>
    </location>
</feature>
<dbReference type="InterPro" id="IPR029865">
    <property type="entry name" value="KIAA0319-like"/>
</dbReference>
<name>A0A7G9YRA5_9EURY</name>
<dbReference type="GO" id="GO:0005509">
    <property type="term" value="F:calcium ion binding"/>
    <property type="evidence" value="ECO:0007669"/>
    <property type="project" value="InterPro"/>
</dbReference>
<keyword evidence="2" id="KW-0812">Transmembrane</keyword>
<protein>
    <recommendedName>
        <fullName evidence="3">Cadherin domain-containing protein</fullName>
    </recommendedName>
</protein>
<feature type="compositionally biased region" description="Low complexity" evidence="1">
    <location>
        <begin position="521"/>
        <end position="544"/>
    </location>
</feature>
<dbReference type="AlphaFoldDB" id="A0A7G9YRA5"/>
<dbReference type="SMART" id="SM00089">
    <property type="entry name" value="PKD"/>
    <property type="match status" value="5"/>
</dbReference>
<dbReference type="PROSITE" id="PS50268">
    <property type="entry name" value="CADHERIN_2"/>
    <property type="match status" value="1"/>
</dbReference>
<evidence type="ECO:0000256" key="2">
    <source>
        <dbReference type="SAM" id="Phobius"/>
    </source>
</evidence>
<dbReference type="InterPro" id="IPR013783">
    <property type="entry name" value="Ig-like_fold"/>
</dbReference>
<accession>A0A7G9YRA5</accession>
<gene>
    <name evidence="4" type="ORF">HGEBJNHG_00012</name>
</gene>
<dbReference type="PANTHER" id="PTHR46182">
    <property type="entry name" value="FI19480P1"/>
    <property type="match status" value="1"/>
</dbReference>
<dbReference type="Gene3D" id="2.60.40.10">
    <property type="entry name" value="Immunoglobulins"/>
    <property type="match status" value="5"/>
</dbReference>